<keyword evidence="1" id="KW-0255">Endonuclease</keyword>
<dbReference type="GO" id="GO:0004519">
    <property type="term" value="F:endonuclease activity"/>
    <property type="evidence" value="ECO:0007669"/>
    <property type="project" value="UniProtKB-KW"/>
</dbReference>
<evidence type="ECO:0000313" key="2">
    <source>
        <dbReference type="Proteomes" id="UP000192288"/>
    </source>
</evidence>
<name>A0A1X0VBE6_LEUPS</name>
<dbReference type="eggNOG" id="COG0457">
    <property type="taxonomic scope" value="Bacteria"/>
</dbReference>
<protein>
    <submittedName>
        <fullName evidence="1">Type I restriction endonuclease subunit R</fullName>
    </submittedName>
</protein>
<proteinExistence type="predicted"/>
<organism evidence="1 2">
    <name type="scientific">Leuconostoc pseudomesenteroides</name>
    <dbReference type="NCBI Taxonomy" id="33968"/>
    <lineage>
        <taxon>Bacteria</taxon>
        <taxon>Bacillati</taxon>
        <taxon>Bacillota</taxon>
        <taxon>Bacilli</taxon>
        <taxon>Lactobacillales</taxon>
        <taxon>Lactobacillaceae</taxon>
        <taxon>Leuconostoc</taxon>
    </lineage>
</organism>
<gene>
    <name evidence="1" type="ORF">BMR96_09645</name>
</gene>
<dbReference type="EMBL" id="MPLS01000076">
    <property type="protein sequence ID" value="ORI96991.1"/>
    <property type="molecule type" value="Genomic_DNA"/>
</dbReference>
<sequence>MTDHITLETQELINRAQVEMKQENWHDAAETLADLYESLQTFDINNRLVTALFMDEQYQLASSYADDFLAEYLDDETHFRMIVALAVQNQSFVYAQQLAMLWDDEQTQSEILDEIRTAENHAKETMATTLATISRQFYHMSDYDLDAQRNRYEAARRLPVADFVIGAKFLLVDPFALPLIRATLLEDLQKLDIQEPVQYRWLDEQLYTIRLDQINPLTSSEVFEKIATLIDDRLGQEDPVALEMLAHQMRLELTLLYPQTDDVIIDADSWVDSSLDHYYGQSNHTEVGLQKYWHDKVNEITNSLFEN</sequence>
<keyword evidence="1" id="KW-0540">Nuclease</keyword>
<dbReference type="STRING" id="33968.BMS77_05690"/>
<accession>A0A1X0VBE6</accession>
<reference evidence="1 2" key="1">
    <citation type="journal article" date="2017" name="Front. Microbiol.">
        <title>Genomic Characterization of Dairy Associated Leuconostoc Species and Diversity of Leuconostocs in Undefined Mixed Mesophilic Starter Cultures.</title>
        <authorList>
            <person name="Frantzen C.A."/>
            <person name="Kot W."/>
            <person name="Pedersen T.B."/>
            <person name="Ardo Y.M."/>
            <person name="Broadbent J.R."/>
            <person name="Neve H."/>
            <person name="Hansen L.H."/>
            <person name="Dal Bello F."/>
            <person name="Ostlie H.M."/>
            <person name="Kleppen H.P."/>
            <person name="Vogensen F.K."/>
            <person name="Holo H."/>
        </authorList>
    </citation>
    <scope>NUCLEOTIDE SEQUENCE [LARGE SCALE GENOMIC DNA]</scope>
    <source>
        <strain evidence="1 2">LMGCF08</strain>
    </source>
</reference>
<dbReference type="Proteomes" id="UP000192288">
    <property type="component" value="Unassembled WGS sequence"/>
</dbReference>
<dbReference type="RefSeq" id="WP_084058246.1">
    <property type="nucleotide sequence ID" value="NZ_MPLS01000076.1"/>
</dbReference>
<keyword evidence="1" id="KW-0378">Hydrolase</keyword>
<dbReference type="AlphaFoldDB" id="A0A1X0VBE6"/>
<comment type="caution">
    <text evidence="1">The sequence shown here is derived from an EMBL/GenBank/DDBJ whole genome shotgun (WGS) entry which is preliminary data.</text>
</comment>
<evidence type="ECO:0000313" key="1">
    <source>
        <dbReference type="EMBL" id="ORI96991.1"/>
    </source>
</evidence>